<gene>
    <name evidence="5" type="ORF">SAMN05444350_10355</name>
</gene>
<dbReference type="Gene3D" id="2.60.40.10">
    <property type="entry name" value="Immunoglobulins"/>
    <property type="match status" value="2"/>
</dbReference>
<evidence type="ECO:0000313" key="6">
    <source>
        <dbReference type="Proteomes" id="UP000184192"/>
    </source>
</evidence>
<keyword evidence="6" id="KW-1185">Reference proteome</keyword>
<evidence type="ECO:0000313" key="5">
    <source>
        <dbReference type="EMBL" id="SHI49713.1"/>
    </source>
</evidence>
<evidence type="ECO:0000256" key="3">
    <source>
        <dbReference type="SAM" id="SignalP"/>
    </source>
</evidence>
<evidence type="ECO:0000259" key="4">
    <source>
        <dbReference type="Pfam" id="PF13004"/>
    </source>
</evidence>
<feature type="domain" description="BACON" evidence="4">
    <location>
        <begin position="227"/>
        <end position="279"/>
    </location>
</feature>
<evidence type="ECO:0000256" key="1">
    <source>
        <dbReference type="PROSITE-ProRule" id="PRU00339"/>
    </source>
</evidence>
<dbReference type="InterPro" id="IPR019734">
    <property type="entry name" value="TPR_rpt"/>
</dbReference>
<dbReference type="SUPFAM" id="SSF48452">
    <property type="entry name" value="TPR-like"/>
    <property type="match status" value="1"/>
</dbReference>
<keyword evidence="1" id="KW-0802">TPR repeat</keyword>
<feature type="domain" description="BACON" evidence="4">
    <location>
        <begin position="141"/>
        <end position="190"/>
    </location>
</feature>
<proteinExistence type="predicted"/>
<organism evidence="5 6">
    <name type="scientific">Bacteroides stercorirosoris</name>
    <dbReference type="NCBI Taxonomy" id="871324"/>
    <lineage>
        <taxon>Bacteria</taxon>
        <taxon>Pseudomonadati</taxon>
        <taxon>Bacteroidota</taxon>
        <taxon>Bacteroidia</taxon>
        <taxon>Bacteroidales</taxon>
        <taxon>Bacteroidaceae</taxon>
        <taxon>Bacteroides</taxon>
    </lineage>
</organism>
<dbReference type="PROSITE" id="PS50005">
    <property type="entry name" value="TPR"/>
    <property type="match status" value="1"/>
</dbReference>
<feature type="region of interest" description="Disordered" evidence="2">
    <location>
        <begin position="87"/>
        <end position="115"/>
    </location>
</feature>
<dbReference type="InterPro" id="IPR024361">
    <property type="entry name" value="BACON"/>
</dbReference>
<dbReference type="RefSeq" id="WP_034523981.1">
    <property type="nucleotide sequence ID" value="NZ_FQZN01000003.1"/>
</dbReference>
<dbReference type="EMBL" id="FQZN01000003">
    <property type="protein sequence ID" value="SHI49713.1"/>
    <property type="molecule type" value="Genomic_DNA"/>
</dbReference>
<feature type="repeat" description="TPR" evidence="1">
    <location>
        <begin position="39"/>
        <end position="72"/>
    </location>
</feature>
<dbReference type="Pfam" id="PF13004">
    <property type="entry name" value="BACON"/>
    <property type="match status" value="2"/>
</dbReference>
<feature type="compositionally biased region" description="Low complexity" evidence="2">
    <location>
        <begin position="91"/>
        <end position="115"/>
    </location>
</feature>
<evidence type="ECO:0000256" key="2">
    <source>
        <dbReference type="SAM" id="MobiDB-lite"/>
    </source>
</evidence>
<dbReference type="Proteomes" id="UP000184192">
    <property type="component" value="Unassembled WGS sequence"/>
</dbReference>
<dbReference type="Gene3D" id="1.25.40.10">
    <property type="entry name" value="Tetratricopeptide repeat domain"/>
    <property type="match status" value="1"/>
</dbReference>
<dbReference type="CDD" id="cd14948">
    <property type="entry name" value="BACON"/>
    <property type="match status" value="2"/>
</dbReference>
<sequence length="504" mass="54439">MKLSHAIILIALLTGQSASLAFASTSVNGICQFDKSTMIKEKLKKAQEYINNGNYSAAKNYLNGVLKLDPNNAKAKELLAVCNNGGKPVASSRSNSSSSSSNSTNRGTSYSSTLSASKSNLSFSSYGGTETITVSGPSWSISVNPASWGHLTRSGNTLTLKVDANSSTSSRTDYFKLKSGSQEIKINVSQSGSSYSSSPYLNVTKTEMFFASEGGQESITISTNNTWKISTNTNSWGHLMQEGNTLTLSVDANYTGNQRTDYFVLSAGGVEKRINITQSQTYAKNGVSMSGSTRAYTDNASGLSYLTTCIKGWGKCRLGALTESGAGVAVYGGNGYATTGNLNSSFVAKIKELNGNKETFKSVTATSSGYYCIVYGRNGWYGYVPDDMKLKLNQFNNDREDIYCVSIAENGDFVIITDKHIYASNSTDKSNLNKASDKYGHIKYACVTNRALVVICQNGIFYSNIPNNLEVKLKSISFKPDKITFTDSGTYLITNENEAYCYNM</sequence>
<dbReference type="AlphaFoldDB" id="A0A1M6BMI3"/>
<reference evidence="6" key="1">
    <citation type="submission" date="2016-11" db="EMBL/GenBank/DDBJ databases">
        <authorList>
            <person name="Varghese N."/>
            <person name="Submissions S."/>
        </authorList>
    </citation>
    <scope>NUCLEOTIDE SEQUENCE [LARGE SCALE GENOMIC DNA]</scope>
    <source>
        <strain evidence="6">DSM 26884</strain>
    </source>
</reference>
<feature type="signal peptide" evidence="3">
    <location>
        <begin position="1"/>
        <end position="23"/>
    </location>
</feature>
<name>A0A1M6BMI3_9BACE</name>
<dbReference type="GeneID" id="92710874"/>
<keyword evidence="3" id="KW-0732">Signal</keyword>
<dbReference type="InterPro" id="IPR011990">
    <property type="entry name" value="TPR-like_helical_dom_sf"/>
</dbReference>
<accession>A0A1M6BMI3</accession>
<protein>
    <submittedName>
        <fullName evidence="5">Putative binding domain-containing protein, N-terminal</fullName>
    </submittedName>
</protein>
<feature type="chain" id="PRO_5009916116" evidence="3">
    <location>
        <begin position="24"/>
        <end position="504"/>
    </location>
</feature>
<dbReference type="InterPro" id="IPR013783">
    <property type="entry name" value="Ig-like_fold"/>
</dbReference>